<dbReference type="PANTHER" id="PTHR30055:SF234">
    <property type="entry name" value="HTH-TYPE TRANSCRIPTIONAL REGULATOR BETI"/>
    <property type="match status" value="1"/>
</dbReference>
<dbReference type="InterPro" id="IPR036271">
    <property type="entry name" value="Tet_transcr_reg_TetR-rel_C_sf"/>
</dbReference>
<dbReference type="AlphaFoldDB" id="A0A1V6MHX0"/>
<gene>
    <name evidence="6" type="ORF">BM536_037465</name>
</gene>
<dbReference type="Gene3D" id="1.10.357.10">
    <property type="entry name" value="Tetracycline Repressor, domain 2"/>
    <property type="match status" value="1"/>
</dbReference>
<dbReference type="OrthoDB" id="3237195at2"/>
<evidence type="ECO:0000256" key="3">
    <source>
        <dbReference type="ARBA" id="ARBA00023163"/>
    </source>
</evidence>
<reference evidence="6 7" key="2">
    <citation type="submission" date="2017-02" db="EMBL/GenBank/DDBJ databases">
        <title>Draft genome sequence of Streptomyces phaeoluteigriseus type strain DSM41896.</title>
        <authorList>
            <person name="Salih T.S."/>
            <person name="Algora Gallardo L."/>
            <person name="Melo Santos T."/>
            <person name="Filgueira Martinez S."/>
            <person name="Herron P.R."/>
        </authorList>
    </citation>
    <scope>NUCLEOTIDE SEQUENCE [LARGE SCALE GENOMIC DNA]</scope>
    <source>
        <strain evidence="6 7">DSM 41896</strain>
    </source>
</reference>
<dbReference type="Pfam" id="PF00440">
    <property type="entry name" value="TetR_N"/>
    <property type="match status" value="1"/>
</dbReference>
<dbReference type="STRING" id="114686.BM536_037465"/>
<dbReference type="InterPro" id="IPR009057">
    <property type="entry name" value="Homeodomain-like_sf"/>
</dbReference>
<dbReference type="InterPro" id="IPR050109">
    <property type="entry name" value="HTH-type_TetR-like_transc_reg"/>
</dbReference>
<dbReference type="InterPro" id="IPR001647">
    <property type="entry name" value="HTH_TetR"/>
</dbReference>
<keyword evidence="1" id="KW-0805">Transcription regulation</keyword>
<dbReference type="SUPFAM" id="SSF46689">
    <property type="entry name" value="Homeodomain-like"/>
    <property type="match status" value="1"/>
</dbReference>
<dbReference type="EMBL" id="MPOH02000043">
    <property type="protein sequence ID" value="OQD51882.1"/>
    <property type="molecule type" value="Genomic_DNA"/>
</dbReference>
<protein>
    <recommendedName>
        <fullName evidence="5">HTH tetR-type domain-containing protein</fullName>
    </recommendedName>
</protein>
<dbReference type="RefSeq" id="WP_073496374.1">
    <property type="nucleotide sequence ID" value="NZ_MPOH02000043.1"/>
</dbReference>
<keyword evidence="3" id="KW-0804">Transcription</keyword>
<sequence>MRDKAARTRSELIRSAATVFAEHGYSRAKLSSISADAGVSRGALYFHFPSKEALADAVEAAAAERFAGVTGHEGDNGARDLSRAVRAFADLYRQNVIFRAGVLLSCEKDRKSTVNLIQQWEEYVSTAVAAAERGYPFARSGVAGHASSAIVAMTVGLAFLWHENEQWLAESTVTGVWNLLPPLVGRMG</sequence>
<dbReference type="PANTHER" id="PTHR30055">
    <property type="entry name" value="HTH-TYPE TRANSCRIPTIONAL REGULATOR RUTR"/>
    <property type="match status" value="1"/>
</dbReference>
<evidence type="ECO:0000259" key="5">
    <source>
        <dbReference type="PROSITE" id="PS50977"/>
    </source>
</evidence>
<dbReference type="PROSITE" id="PS50977">
    <property type="entry name" value="HTH_TETR_2"/>
    <property type="match status" value="1"/>
</dbReference>
<feature type="DNA-binding region" description="H-T-H motif" evidence="4">
    <location>
        <begin position="29"/>
        <end position="48"/>
    </location>
</feature>
<dbReference type="SUPFAM" id="SSF48498">
    <property type="entry name" value="Tetracyclin repressor-like, C-terminal domain"/>
    <property type="match status" value="1"/>
</dbReference>
<evidence type="ECO:0000256" key="2">
    <source>
        <dbReference type="ARBA" id="ARBA00023125"/>
    </source>
</evidence>
<dbReference type="GO" id="GO:0003700">
    <property type="term" value="F:DNA-binding transcription factor activity"/>
    <property type="evidence" value="ECO:0007669"/>
    <property type="project" value="TreeGrafter"/>
</dbReference>
<reference evidence="7" key="1">
    <citation type="submission" date="2016-11" db="EMBL/GenBank/DDBJ databases">
        <authorList>
            <person name="Schniete J.K."/>
            <person name="Salih T."/>
            <person name="Algora Gallardo L."/>
            <person name="Martinez Fernandez S."/>
            <person name="Herron P.R."/>
        </authorList>
    </citation>
    <scope>NUCLEOTIDE SEQUENCE [LARGE SCALE GENOMIC DNA]</scope>
    <source>
        <strain evidence="7">DSM 41896</strain>
    </source>
</reference>
<evidence type="ECO:0000256" key="4">
    <source>
        <dbReference type="PROSITE-ProRule" id="PRU00335"/>
    </source>
</evidence>
<keyword evidence="2 4" id="KW-0238">DNA-binding</keyword>
<comment type="caution">
    <text evidence="6">The sequence shown here is derived from an EMBL/GenBank/DDBJ whole genome shotgun (WGS) entry which is preliminary data.</text>
</comment>
<dbReference type="PRINTS" id="PR00455">
    <property type="entry name" value="HTHTETR"/>
</dbReference>
<evidence type="ECO:0000256" key="1">
    <source>
        <dbReference type="ARBA" id="ARBA00023015"/>
    </source>
</evidence>
<organism evidence="6 7">
    <name type="scientific">Streptomyces phaeoluteigriseus</name>
    <dbReference type="NCBI Taxonomy" id="114686"/>
    <lineage>
        <taxon>Bacteria</taxon>
        <taxon>Bacillati</taxon>
        <taxon>Actinomycetota</taxon>
        <taxon>Actinomycetes</taxon>
        <taxon>Kitasatosporales</taxon>
        <taxon>Streptomycetaceae</taxon>
        <taxon>Streptomyces</taxon>
        <taxon>Streptomyces aurantiacus group</taxon>
    </lineage>
</organism>
<proteinExistence type="predicted"/>
<dbReference type="Proteomes" id="UP000184286">
    <property type="component" value="Unassembled WGS sequence"/>
</dbReference>
<name>A0A1V6MHX0_9ACTN</name>
<feature type="domain" description="HTH tetR-type" evidence="5">
    <location>
        <begin position="6"/>
        <end position="66"/>
    </location>
</feature>
<accession>A0A1V6MHX0</accession>
<evidence type="ECO:0000313" key="7">
    <source>
        <dbReference type="Proteomes" id="UP000184286"/>
    </source>
</evidence>
<evidence type="ECO:0000313" key="6">
    <source>
        <dbReference type="EMBL" id="OQD51882.1"/>
    </source>
</evidence>
<dbReference type="GO" id="GO:0000976">
    <property type="term" value="F:transcription cis-regulatory region binding"/>
    <property type="evidence" value="ECO:0007669"/>
    <property type="project" value="TreeGrafter"/>
</dbReference>